<dbReference type="Proteomes" id="UP000826616">
    <property type="component" value="Chromosome"/>
</dbReference>
<evidence type="ECO:0000313" key="2">
    <source>
        <dbReference type="Proteomes" id="UP000826616"/>
    </source>
</evidence>
<keyword evidence="2" id="KW-1185">Reference proteome</keyword>
<organism evidence="1 2">
    <name type="scientific">Aneurinibacillus thermoaerophilus</name>
    <dbReference type="NCBI Taxonomy" id="143495"/>
    <lineage>
        <taxon>Bacteria</taxon>
        <taxon>Bacillati</taxon>
        <taxon>Bacillota</taxon>
        <taxon>Bacilli</taxon>
        <taxon>Bacillales</taxon>
        <taxon>Paenibacillaceae</taxon>
        <taxon>Aneurinibacillus group</taxon>
        <taxon>Aneurinibacillus</taxon>
    </lineage>
</organism>
<proteinExistence type="predicted"/>
<sequence length="72" mass="8525">MDTVDILKKTGSFKECWSISLEGNSTLLPGPINEFEHVSFGYEKEKEQSYWQHRRKPYEAKIQNIDDEELLF</sequence>
<dbReference type="EMBL" id="CP080764">
    <property type="protein sequence ID" value="QYY41498.1"/>
    <property type="molecule type" value="Genomic_DNA"/>
</dbReference>
<protein>
    <submittedName>
        <fullName evidence="1">Uncharacterized protein</fullName>
    </submittedName>
</protein>
<accession>A0ABX8Y744</accession>
<reference evidence="1 2" key="1">
    <citation type="submission" date="2021-08" db="EMBL/GenBank/DDBJ databases">
        <title>Complete genome sequence of the strain Aneurinibacillus thermoaerophilus CCM 8960.</title>
        <authorList>
            <person name="Musilova J."/>
            <person name="Kourilova X."/>
            <person name="Pernicova I."/>
            <person name="Bezdicek M."/>
            <person name="Lengerova M."/>
            <person name="Obruca S."/>
            <person name="Sedlar K."/>
        </authorList>
    </citation>
    <scope>NUCLEOTIDE SEQUENCE [LARGE SCALE GENOMIC DNA]</scope>
    <source>
        <strain evidence="1 2">CCM 8960</strain>
    </source>
</reference>
<name>A0ABX8Y744_ANETH</name>
<evidence type="ECO:0000313" key="1">
    <source>
        <dbReference type="EMBL" id="QYY41498.1"/>
    </source>
</evidence>
<dbReference type="RefSeq" id="WP_220558977.1">
    <property type="nucleotide sequence ID" value="NZ_CP080764.1"/>
</dbReference>
<gene>
    <name evidence="1" type="ORF">K3F53_11160</name>
</gene>
<dbReference type="GeneID" id="97141929"/>